<protein>
    <submittedName>
        <fullName evidence="3">Peptidoglycan/LPS O-acetylase OafA/YrhL</fullName>
    </submittedName>
</protein>
<organism evidence="3 4">
    <name type="scientific">Pseudarthrobacter enclensis</name>
    <dbReference type="NCBI Taxonomy" id="993070"/>
    <lineage>
        <taxon>Bacteria</taxon>
        <taxon>Bacillati</taxon>
        <taxon>Actinomycetota</taxon>
        <taxon>Actinomycetes</taxon>
        <taxon>Micrococcales</taxon>
        <taxon>Micrococcaceae</taxon>
        <taxon>Pseudarthrobacter</taxon>
    </lineage>
</organism>
<feature type="transmembrane region" description="Helical" evidence="1">
    <location>
        <begin position="227"/>
        <end position="247"/>
    </location>
</feature>
<feature type="transmembrane region" description="Helical" evidence="1">
    <location>
        <begin position="23"/>
        <end position="45"/>
    </location>
</feature>
<feature type="transmembrane region" description="Helical" evidence="1">
    <location>
        <begin position="172"/>
        <end position="192"/>
    </location>
</feature>
<keyword evidence="1" id="KW-1133">Transmembrane helix</keyword>
<feature type="transmembrane region" description="Helical" evidence="1">
    <location>
        <begin position="335"/>
        <end position="356"/>
    </location>
</feature>
<dbReference type="Proteomes" id="UP001226577">
    <property type="component" value="Unassembled WGS sequence"/>
</dbReference>
<sequence length="452" mass="47584">MRTGGQGTETGPDTANRDPAIDLVRFICLVLVLVGHSMMVSPVLHPDGTVTTENTLAIQDWFEPVIWIFMVMPLFFVTGGVTGLQSWRRLKEAGGTAAQFIRARLLRLVRPATALLATMAVGLSVAGVLGVDQEVVQLMATGAAMPLWFLAAYLAAQLNIPVLAALHGRAPWLTLGLLTALVVAVDCLRGALPDLANINLVFVWCAVQQLGFLAVDGHFSRLSRSGLLGLTIAAHLLLGLVTGLGLYRGNMLVNLNPPNLTLVILGVAQLGALELARPVLAPLARVGWISRLLRVAGSRSLTVYLWHLPLLGAMSGLLLLAPIPKPASGTAGWWWSRPLVVLALVLLLLPVAAAFGHLEERTTAMHALRCRPAVAGAAVVVVFIPVADAALSGLSLGLLAAGAVCFLVAVLLLGGFSPGHRRMAVSGGGRKARAHVRTRAKKGRRGIASGVK</sequence>
<gene>
    <name evidence="3" type="ORF">J2X98_004241</name>
</gene>
<keyword evidence="1" id="KW-0812">Transmembrane</keyword>
<keyword evidence="1" id="KW-0472">Membrane</keyword>
<evidence type="ECO:0000313" key="3">
    <source>
        <dbReference type="EMBL" id="MDP9890627.1"/>
    </source>
</evidence>
<keyword evidence="4" id="KW-1185">Reference proteome</keyword>
<evidence type="ECO:0000259" key="2">
    <source>
        <dbReference type="Pfam" id="PF01757"/>
    </source>
</evidence>
<feature type="transmembrane region" description="Helical" evidence="1">
    <location>
        <begin position="301"/>
        <end position="323"/>
    </location>
</feature>
<dbReference type="RefSeq" id="WP_307312040.1">
    <property type="nucleotide sequence ID" value="NZ_JAUSRE010000032.1"/>
</dbReference>
<accession>A0ABT9RZF2</accession>
<feature type="transmembrane region" description="Helical" evidence="1">
    <location>
        <begin position="135"/>
        <end position="160"/>
    </location>
</feature>
<name>A0ABT9RZF2_9MICC</name>
<dbReference type="InterPro" id="IPR002656">
    <property type="entry name" value="Acyl_transf_3_dom"/>
</dbReference>
<evidence type="ECO:0000313" key="4">
    <source>
        <dbReference type="Proteomes" id="UP001226577"/>
    </source>
</evidence>
<comment type="caution">
    <text evidence="3">The sequence shown here is derived from an EMBL/GenBank/DDBJ whole genome shotgun (WGS) entry which is preliminary data.</text>
</comment>
<dbReference type="EMBL" id="JAUSRE010000032">
    <property type="protein sequence ID" value="MDP9890627.1"/>
    <property type="molecule type" value="Genomic_DNA"/>
</dbReference>
<feature type="transmembrane region" description="Helical" evidence="1">
    <location>
        <begin position="65"/>
        <end position="87"/>
    </location>
</feature>
<feature type="transmembrane region" description="Helical" evidence="1">
    <location>
        <begin position="108"/>
        <end position="129"/>
    </location>
</feature>
<feature type="transmembrane region" description="Helical" evidence="1">
    <location>
        <begin position="368"/>
        <end position="387"/>
    </location>
</feature>
<feature type="domain" description="Acyltransferase 3" evidence="2">
    <location>
        <begin position="19"/>
        <end position="354"/>
    </location>
</feature>
<evidence type="ECO:0000256" key="1">
    <source>
        <dbReference type="SAM" id="Phobius"/>
    </source>
</evidence>
<reference evidence="3 4" key="1">
    <citation type="submission" date="2023-07" db="EMBL/GenBank/DDBJ databases">
        <title>Sorghum-associated microbial communities from plants grown in Nebraska, USA.</title>
        <authorList>
            <person name="Schachtman D."/>
        </authorList>
    </citation>
    <scope>NUCLEOTIDE SEQUENCE [LARGE SCALE GENOMIC DNA]</scope>
    <source>
        <strain evidence="3 4">CC222</strain>
    </source>
</reference>
<feature type="transmembrane region" description="Helical" evidence="1">
    <location>
        <begin position="393"/>
        <end position="413"/>
    </location>
</feature>
<proteinExistence type="predicted"/>
<dbReference type="Pfam" id="PF01757">
    <property type="entry name" value="Acyl_transf_3"/>
    <property type="match status" value="1"/>
</dbReference>